<proteinExistence type="predicted"/>
<sequence>MIPGQCCLIHKAVANVAATGASITCPLEESPPPPTWIWNAIKEDCDKSQRPNLGDTSELWNATAAVVATVAPCGHRHHQHVHAKLPSPSSRPSTGDATTQPLQEPMASQIKDSCRGDGTSPQRLRDTERVVLETPSLQLAASTASPTPAHPCQAAIYQSGPANIGELSYEPH</sequence>
<gene>
    <name evidence="2" type="ORF">V5799_000061</name>
</gene>
<feature type="region of interest" description="Disordered" evidence="1">
    <location>
        <begin position="77"/>
        <end position="129"/>
    </location>
</feature>
<name>A0AAQ4D447_AMBAM</name>
<accession>A0AAQ4D447</accession>
<evidence type="ECO:0000313" key="2">
    <source>
        <dbReference type="EMBL" id="KAK8757237.1"/>
    </source>
</evidence>
<keyword evidence="3" id="KW-1185">Reference proteome</keyword>
<evidence type="ECO:0000313" key="3">
    <source>
        <dbReference type="Proteomes" id="UP001321473"/>
    </source>
</evidence>
<feature type="compositionally biased region" description="Polar residues" evidence="1">
    <location>
        <begin position="87"/>
        <end position="102"/>
    </location>
</feature>
<reference evidence="2 3" key="1">
    <citation type="journal article" date="2023" name="Arcadia Sci">
        <title>De novo assembly of a long-read Amblyomma americanum tick genome.</title>
        <authorList>
            <person name="Chou S."/>
            <person name="Poskanzer K.E."/>
            <person name="Rollins M."/>
            <person name="Thuy-Boun P.S."/>
        </authorList>
    </citation>
    <scope>NUCLEOTIDE SEQUENCE [LARGE SCALE GENOMIC DNA]</scope>
    <source>
        <strain evidence="2">F_SG_1</strain>
        <tissue evidence="2">Salivary glands</tissue>
    </source>
</reference>
<dbReference type="AlphaFoldDB" id="A0AAQ4D447"/>
<comment type="caution">
    <text evidence="2">The sequence shown here is derived from an EMBL/GenBank/DDBJ whole genome shotgun (WGS) entry which is preliminary data.</text>
</comment>
<evidence type="ECO:0000256" key="1">
    <source>
        <dbReference type="SAM" id="MobiDB-lite"/>
    </source>
</evidence>
<organism evidence="2 3">
    <name type="scientific">Amblyomma americanum</name>
    <name type="common">Lone star tick</name>
    <dbReference type="NCBI Taxonomy" id="6943"/>
    <lineage>
        <taxon>Eukaryota</taxon>
        <taxon>Metazoa</taxon>
        <taxon>Ecdysozoa</taxon>
        <taxon>Arthropoda</taxon>
        <taxon>Chelicerata</taxon>
        <taxon>Arachnida</taxon>
        <taxon>Acari</taxon>
        <taxon>Parasitiformes</taxon>
        <taxon>Ixodida</taxon>
        <taxon>Ixodoidea</taxon>
        <taxon>Ixodidae</taxon>
        <taxon>Amblyomminae</taxon>
        <taxon>Amblyomma</taxon>
    </lineage>
</organism>
<dbReference type="Proteomes" id="UP001321473">
    <property type="component" value="Unassembled WGS sequence"/>
</dbReference>
<protein>
    <submittedName>
        <fullName evidence="2">Uncharacterized protein</fullName>
    </submittedName>
</protein>
<dbReference type="EMBL" id="JARKHS020035440">
    <property type="protein sequence ID" value="KAK8757237.1"/>
    <property type="molecule type" value="Genomic_DNA"/>
</dbReference>